<dbReference type="Proteomes" id="UP001064048">
    <property type="component" value="Chromosome 15"/>
</dbReference>
<keyword evidence="2" id="KW-1185">Reference proteome</keyword>
<dbReference type="EMBL" id="CM046115">
    <property type="protein sequence ID" value="KAI8441067.1"/>
    <property type="molecule type" value="Genomic_DNA"/>
</dbReference>
<accession>A0ACC0KX69</accession>
<evidence type="ECO:0000313" key="2">
    <source>
        <dbReference type="Proteomes" id="UP001064048"/>
    </source>
</evidence>
<comment type="caution">
    <text evidence="1">The sequence shown here is derived from an EMBL/GenBank/DDBJ whole genome shotgun (WGS) entry which is preliminary data.</text>
</comment>
<proteinExistence type="predicted"/>
<gene>
    <name evidence="1" type="ORF">MSG28_009332</name>
</gene>
<protein>
    <submittedName>
        <fullName evidence="1">Uncharacterized protein</fullName>
    </submittedName>
</protein>
<reference evidence="1 2" key="1">
    <citation type="journal article" date="2022" name="Genome Biol. Evol.">
        <title>The Spruce Budworm Genome: Reconstructing the Evolutionary History of Antifreeze Proteins.</title>
        <authorList>
            <person name="Beliveau C."/>
            <person name="Gagne P."/>
            <person name="Picq S."/>
            <person name="Vernygora O."/>
            <person name="Keeling C.I."/>
            <person name="Pinkney K."/>
            <person name="Doucet D."/>
            <person name="Wen F."/>
            <person name="Johnston J.S."/>
            <person name="Maaroufi H."/>
            <person name="Boyle B."/>
            <person name="Laroche J."/>
            <person name="Dewar K."/>
            <person name="Juretic N."/>
            <person name="Blackburn G."/>
            <person name="Nisole A."/>
            <person name="Brunet B."/>
            <person name="Brandao M."/>
            <person name="Lumley L."/>
            <person name="Duan J."/>
            <person name="Quan G."/>
            <person name="Lucarotti C.J."/>
            <person name="Roe A.D."/>
            <person name="Sperling F.A.H."/>
            <person name="Levesque R.C."/>
            <person name="Cusson M."/>
        </authorList>
    </citation>
    <scope>NUCLEOTIDE SEQUENCE [LARGE SCALE GENOMIC DNA]</scope>
    <source>
        <strain evidence="1">Glfc:IPQL:Cfum</strain>
    </source>
</reference>
<name>A0ACC0KX69_CHOFU</name>
<organism evidence="1 2">
    <name type="scientific">Choristoneura fumiferana</name>
    <name type="common">Spruce budworm moth</name>
    <name type="synonym">Archips fumiferana</name>
    <dbReference type="NCBI Taxonomy" id="7141"/>
    <lineage>
        <taxon>Eukaryota</taxon>
        <taxon>Metazoa</taxon>
        <taxon>Ecdysozoa</taxon>
        <taxon>Arthropoda</taxon>
        <taxon>Hexapoda</taxon>
        <taxon>Insecta</taxon>
        <taxon>Pterygota</taxon>
        <taxon>Neoptera</taxon>
        <taxon>Endopterygota</taxon>
        <taxon>Lepidoptera</taxon>
        <taxon>Glossata</taxon>
        <taxon>Ditrysia</taxon>
        <taxon>Tortricoidea</taxon>
        <taxon>Tortricidae</taxon>
        <taxon>Tortricinae</taxon>
        <taxon>Choristoneura</taxon>
    </lineage>
</organism>
<sequence>MTSAMQAVRAETKRLAEREQSLKAQLTEAEEMLKQRGEDMRKQIADELAMLEEHLESMKSERDSLNRERIELDTRKSQSDNKIVNVKVDNNMKTHYELLKEELILIKNYLEGNREPKCIERSTITDISNVNSRINLVMNNEMGMGVREEVRPAQVVNDLKKQKNVNFSQSQTNIVESPGPLSRSRSRSPSPNTSAALRGLVADNERLRRTAAQQSAQIAELASRAARMHAALRPRTAPAALPHGLNRPNATAFGWCKGAGEELSLLGQQPAVLTPGSPQPFLGLCGERRSDSRRETLRSKESTERNKTREKSPKSVLREAKEKLRTLVIK</sequence>
<evidence type="ECO:0000313" key="1">
    <source>
        <dbReference type="EMBL" id="KAI8441067.1"/>
    </source>
</evidence>